<dbReference type="Proteomes" id="UP000053815">
    <property type="component" value="Unassembled WGS sequence"/>
</dbReference>
<proteinExistence type="predicted"/>
<dbReference type="Gene3D" id="3.10.10.10">
    <property type="entry name" value="HIV Type 1 Reverse Transcriptase, subunit A, domain 1"/>
    <property type="match status" value="1"/>
</dbReference>
<evidence type="ECO:0000313" key="1">
    <source>
        <dbReference type="EMBL" id="GAN11739.1"/>
    </source>
</evidence>
<dbReference type="AlphaFoldDB" id="A0A0C9MWK0"/>
<evidence type="ECO:0008006" key="3">
    <source>
        <dbReference type="Google" id="ProtNLM"/>
    </source>
</evidence>
<dbReference type="EMBL" id="DF837165">
    <property type="protein sequence ID" value="GAN11739.1"/>
    <property type="molecule type" value="Genomic_DNA"/>
</dbReference>
<accession>A0A0C9MWK0</accession>
<sequence>MKHTQSLYPLPEAYRDAAYIQIQIWLDEGVIERSASHTRFEHPLLLVMKKKDANSHYDMPKSHVVVDVRKLASIFENIGMKAIHSCLDIHACFLFGFDVAFSIVNSIVLSLDSGPWIIAMLKDALTKVLVMSPGYSARFRLATVARLTAIGRMLYQVIDDEIRCVGLMFRWDNIFSCSFDFVHLAGVSNVIPDALSRPGEDDDAFACHLLGGRYCADGDEKLKKKRKMGCKLKTPAPSL</sequence>
<name>A0A0C9MWK0_9FUNG</name>
<reference evidence="1" key="1">
    <citation type="submission" date="2014-09" db="EMBL/GenBank/DDBJ databases">
        <title>Draft genome sequence of an oleaginous Mucoromycotina fungus Mucor ambiguus NBRC6742.</title>
        <authorList>
            <person name="Takeda I."/>
            <person name="Yamane N."/>
            <person name="Morita T."/>
            <person name="Tamano K."/>
            <person name="Machida M."/>
            <person name="Baker S."/>
            <person name="Koike H."/>
        </authorList>
    </citation>
    <scope>NUCLEOTIDE SEQUENCE</scope>
    <source>
        <strain evidence="1">NBRC 6742</strain>
    </source>
</reference>
<organism evidence="1">
    <name type="scientific">Mucor ambiguus</name>
    <dbReference type="NCBI Taxonomy" id="91626"/>
    <lineage>
        <taxon>Eukaryota</taxon>
        <taxon>Fungi</taxon>
        <taxon>Fungi incertae sedis</taxon>
        <taxon>Mucoromycota</taxon>
        <taxon>Mucoromycotina</taxon>
        <taxon>Mucoromycetes</taxon>
        <taxon>Mucorales</taxon>
        <taxon>Mucorineae</taxon>
        <taxon>Mucoraceae</taxon>
        <taxon>Mucor</taxon>
    </lineage>
</organism>
<protein>
    <recommendedName>
        <fullName evidence="3">Reverse transcriptase domain-containing protein</fullName>
    </recommendedName>
</protein>
<dbReference type="InterPro" id="IPR043502">
    <property type="entry name" value="DNA/RNA_pol_sf"/>
</dbReference>
<dbReference type="SUPFAM" id="SSF56672">
    <property type="entry name" value="DNA/RNA polymerases"/>
    <property type="match status" value="1"/>
</dbReference>
<evidence type="ECO:0000313" key="2">
    <source>
        <dbReference type="Proteomes" id="UP000053815"/>
    </source>
</evidence>
<gene>
    <name evidence="1" type="ORF">MAM1_0876d11324</name>
</gene>
<dbReference type="OrthoDB" id="2284753at2759"/>
<keyword evidence="2" id="KW-1185">Reference proteome</keyword>